<evidence type="ECO:0000256" key="2">
    <source>
        <dbReference type="SAM" id="Phobius"/>
    </source>
</evidence>
<sequence>MASSMAVAALRRVASTTKTAVPSLGKRGFQSSGAKHGGHGGGASGELYSNDYLHAPHMYDLLGMKQRKLKMGLLIFGGLAFGSAVPIIASQYQQKKQGGGL</sequence>
<gene>
    <name evidence="3" type="ORF">R1flu_021824</name>
</gene>
<protein>
    <submittedName>
        <fullName evidence="3">Uncharacterized protein</fullName>
    </submittedName>
</protein>
<keyword evidence="4" id="KW-1185">Reference proteome</keyword>
<keyword evidence="2" id="KW-1133">Transmembrane helix</keyword>
<evidence type="ECO:0000256" key="1">
    <source>
        <dbReference type="SAM" id="MobiDB-lite"/>
    </source>
</evidence>
<reference evidence="3 4" key="1">
    <citation type="submission" date="2024-09" db="EMBL/GenBank/DDBJ databases">
        <title>Chromosome-scale assembly of Riccia fluitans.</title>
        <authorList>
            <person name="Paukszto L."/>
            <person name="Sawicki J."/>
            <person name="Karawczyk K."/>
            <person name="Piernik-Szablinska J."/>
            <person name="Szczecinska M."/>
            <person name="Mazdziarz M."/>
        </authorList>
    </citation>
    <scope>NUCLEOTIDE SEQUENCE [LARGE SCALE GENOMIC DNA]</scope>
    <source>
        <strain evidence="3">Rf_01</strain>
        <tissue evidence="3">Aerial parts of the thallus</tissue>
    </source>
</reference>
<proteinExistence type="predicted"/>
<dbReference type="PANTHER" id="PTHR36003">
    <property type="entry name" value="TONB-DEPENDENT HEME RECEPTOR A"/>
    <property type="match status" value="1"/>
</dbReference>
<dbReference type="Proteomes" id="UP001605036">
    <property type="component" value="Unassembled WGS sequence"/>
</dbReference>
<evidence type="ECO:0000313" key="4">
    <source>
        <dbReference type="Proteomes" id="UP001605036"/>
    </source>
</evidence>
<feature type="region of interest" description="Disordered" evidence="1">
    <location>
        <begin position="13"/>
        <end position="42"/>
    </location>
</feature>
<organism evidence="3 4">
    <name type="scientific">Riccia fluitans</name>
    <dbReference type="NCBI Taxonomy" id="41844"/>
    <lineage>
        <taxon>Eukaryota</taxon>
        <taxon>Viridiplantae</taxon>
        <taxon>Streptophyta</taxon>
        <taxon>Embryophyta</taxon>
        <taxon>Marchantiophyta</taxon>
        <taxon>Marchantiopsida</taxon>
        <taxon>Marchantiidae</taxon>
        <taxon>Marchantiales</taxon>
        <taxon>Ricciaceae</taxon>
        <taxon>Riccia</taxon>
    </lineage>
</organism>
<name>A0ABD1ZS89_9MARC</name>
<dbReference type="EMBL" id="JBHFFA010000001">
    <property type="protein sequence ID" value="KAL2653696.1"/>
    <property type="molecule type" value="Genomic_DNA"/>
</dbReference>
<accession>A0ABD1ZS89</accession>
<comment type="caution">
    <text evidence="3">The sequence shown here is derived from an EMBL/GenBank/DDBJ whole genome shotgun (WGS) entry which is preliminary data.</text>
</comment>
<evidence type="ECO:0000313" key="3">
    <source>
        <dbReference type="EMBL" id="KAL2653696.1"/>
    </source>
</evidence>
<feature type="transmembrane region" description="Helical" evidence="2">
    <location>
        <begin position="71"/>
        <end position="92"/>
    </location>
</feature>
<dbReference type="PANTHER" id="PTHR36003:SF5">
    <property type="entry name" value="TONB-DEPENDENT HEME RECEPTOR A"/>
    <property type="match status" value="1"/>
</dbReference>
<keyword evidence="2" id="KW-0812">Transmembrane</keyword>
<dbReference type="AlphaFoldDB" id="A0ABD1ZS89"/>
<keyword evidence="2" id="KW-0472">Membrane</keyword>